<keyword evidence="9 15" id="KW-0418">Kinase</keyword>
<sequence>MKIIKLRHPYKQTEIPTEKVVLVLGFFDGVHRGHQKVIETGKKLAEENQLKLAVMTFNQHPSIVFQKLLPENMRYLTSLEQKERHMAELGVDYLYEVEFTSSFASLPPQAFVDQYIVDLHAEYAVSGFDYTYGPKDIADVKHLPEYAKGRFETITVPKEEDEGEKISSTRIRELMAQGNMEEVTNLLGYTYEIEGTVIHGDARGRLLGFPTANIKTKSTVRLPEEGVYVSELKVGDTWYPAMGSIGHNDTFGAGRELTVEVYILDFHRDIYGEQVAVRWNHLLREQVAFDGAEALVKQLKQDEVDTRAYFEKRNA</sequence>
<keyword evidence="5 15" id="KW-0288">FMN</keyword>
<dbReference type="EC" id="2.7.1.26" evidence="15"/>
<keyword evidence="7 15" id="KW-0548">Nucleotidyltransferase</keyword>
<comment type="function">
    <text evidence="1">Catalyzes the phosphorylation of riboflavin to FMN followed by the adenylation of FMN to FAD.</text>
</comment>
<evidence type="ECO:0000256" key="3">
    <source>
        <dbReference type="ARBA" id="ARBA00005201"/>
    </source>
</evidence>
<keyword evidence="6 15" id="KW-0808">Transferase</keyword>
<name>R3WH19_9ENTE</name>
<dbReference type="Gene3D" id="2.40.30.30">
    <property type="entry name" value="Riboflavin kinase-like"/>
    <property type="match status" value="1"/>
</dbReference>
<dbReference type="PANTHER" id="PTHR22749:SF6">
    <property type="entry name" value="RIBOFLAVIN KINASE"/>
    <property type="match status" value="1"/>
</dbReference>
<dbReference type="NCBIfam" id="TIGR00083">
    <property type="entry name" value="ribF"/>
    <property type="match status" value="1"/>
</dbReference>
<comment type="caution">
    <text evidence="17">The sequence shown here is derived from an EMBL/GenBank/DDBJ whole genome shotgun (WGS) entry which is preliminary data.</text>
</comment>
<dbReference type="GO" id="GO:0003919">
    <property type="term" value="F:FMN adenylyltransferase activity"/>
    <property type="evidence" value="ECO:0007669"/>
    <property type="project" value="UniProtKB-UniRule"/>
</dbReference>
<evidence type="ECO:0000256" key="12">
    <source>
        <dbReference type="ARBA" id="ARBA00023268"/>
    </source>
</evidence>
<proteinExistence type="inferred from homology"/>
<reference evidence="17 18" key="1">
    <citation type="submission" date="2013-02" db="EMBL/GenBank/DDBJ databases">
        <title>The Genome Sequence of Enterococcus phoeniculicola BAA-412.</title>
        <authorList>
            <consortium name="The Broad Institute Genome Sequencing Platform"/>
            <consortium name="The Broad Institute Genome Sequencing Center for Infectious Disease"/>
            <person name="Earl A.M."/>
            <person name="Gilmore M.S."/>
            <person name="Lebreton F."/>
            <person name="Walker B."/>
            <person name="Young S.K."/>
            <person name="Zeng Q."/>
            <person name="Gargeya S."/>
            <person name="Fitzgerald M."/>
            <person name="Haas B."/>
            <person name="Abouelleil A."/>
            <person name="Alvarado L."/>
            <person name="Arachchi H.M."/>
            <person name="Berlin A.M."/>
            <person name="Chapman S.B."/>
            <person name="Dewar J."/>
            <person name="Goldberg J."/>
            <person name="Griggs A."/>
            <person name="Gujja S."/>
            <person name="Hansen M."/>
            <person name="Howarth C."/>
            <person name="Imamovic A."/>
            <person name="Larimer J."/>
            <person name="McCowan C."/>
            <person name="Murphy C."/>
            <person name="Neiman D."/>
            <person name="Pearson M."/>
            <person name="Priest M."/>
            <person name="Roberts A."/>
            <person name="Saif S."/>
            <person name="Shea T."/>
            <person name="Sisk P."/>
            <person name="Sykes S."/>
            <person name="Wortman J."/>
            <person name="Nusbaum C."/>
            <person name="Birren B."/>
        </authorList>
    </citation>
    <scope>NUCLEOTIDE SEQUENCE [LARGE SCALE GENOMIC DNA]</scope>
    <source>
        <strain evidence="17 18">ATCC BAA-412</strain>
    </source>
</reference>
<dbReference type="PATRIC" id="fig|1158610.3.peg.646"/>
<keyword evidence="8 15" id="KW-0547">Nucleotide-binding</keyword>
<comment type="pathway">
    <text evidence="3 15">Cofactor biosynthesis; FMN biosynthesis; FMN from riboflavin (ATP route): step 1/1.</text>
</comment>
<dbReference type="InterPro" id="IPR015865">
    <property type="entry name" value="Riboflavin_kinase_bac/euk"/>
</dbReference>
<dbReference type="GO" id="GO:0009398">
    <property type="term" value="P:FMN biosynthetic process"/>
    <property type="evidence" value="ECO:0007669"/>
    <property type="project" value="UniProtKB-UniRule"/>
</dbReference>
<dbReference type="UniPathway" id="UPA00277">
    <property type="reaction ID" value="UER00407"/>
</dbReference>
<evidence type="ECO:0000256" key="2">
    <source>
        <dbReference type="ARBA" id="ARBA00004726"/>
    </source>
</evidence>
<evidence type="ECO:0000259" key="16">
    <source>
        <dbReference type="SMART" id="SM00904"/>
    </source>
</evidence>
<dbReference type="InterPro" id="IPR023465">
    <property type="entry name" value="Riboflavin_kinase_dom_sf"/>
</dbReference>
<dbReference type="RefSeq" id="WP_010767345.1">
    <property type="nucleotide sequence ID" value="NZ_ASWE01000004.1"/>
</dbReference>
<feature type="domain" description="Riboflavin kinase" evidence="16">
    <location>
        <begin position="186"/>
        <end position="311"/>
    </location>
</feature>
<keyword evidence="10 15" id="KW-0274">FAD</keyword>
<dbReference type="GO" id="GO:0008531">
    <property type="term" value="F:riboflavin kinase activity"/>
    <property type="evidence" value="ECO:0007669"/>
    <property type="project" value="UniProtKB-UniRule"/>
</dbReference>
<dbReference type="SMART" id="SM00904">
    <property type="entry name" value="Flavokinase"/>
    <property type="match status" value="1"/>
</dbReference>
<dbReference type="SUPFAM" id="SSF82114">
    <property type="entry name" value="Riboflavin kinase-like"/>
    <property type="match status" value="1"/>
</dbReference>
<dbReference type="Pfam" id="PF01687">
    <property type="entry name" value="Flavokinase"/>
    <property type="match status" value="1"/>
</dbReference>
<dbReference type="InterPro" id="IPR015864">
    <property type="entry name" value="FAD_synthase"/>
</dbReference>
<evidence type="ECO:0000256" key="1">
    <source>
        <dbReference type="ARBA" id="ARBA00002121"/>
    </source>
</evidence>
<dbReference type="STRING" id="154621.RV11_GL002663"/>
<comment type="similarity">
    <text evidence="15">Belongs to the ribF family.</text>
</comment>
<comment type="pathway">
    <text evidence="2 15">Cofactor biosynthesis; FAD biosynthesis; FAD from FMN: step 1/1.</text>
</comment>
<dbReference type="InterPro" id="IPR004821">
    <property type="entry name" value="Cyt_trans-like"/>
</dbReference>
<dbReference type="GO" id="GO:0009231">
    <property type="term" value="P:riboflavin biosynthetic process"/>
    <property type="evidence" value="ECO:0007669"/>
    <property type="project" value="InterPro"/>
</dbReference>
<comment type="catalytic activity">
    <reaction evidence="13 15">
        <text>riboflavin + ATP = FMN + ADP + H(+)</text>
        <dbReference type="Rhea" id="RHEA:14357"/>
        <dbReference type="ChEBI" id="CHEBI:15378"/>
        <dbReference type="ChEBI" id="CHEBI:30616"/>
        <dbReference type="ChEBI" id="CHEBI:57986"/>
        <dbReference type="ChEBI" id="CHEBI:58210"/>
        <dbReference type="ChEBI" id="CHEBI:456216"/>
        <dbReference type="EC" id="2.7.1.26"/>
    </reaction>
</comment>
<dbReference type="InterPro" id="IPR014729">
    <property type="entry name" value="Rossmann-like_a/b/a_fold"/>
</dbReference>
<evidence type="ECO:0000256" key="8">
    <source>
        <dbReference type="ARBA" id="ARBA00022741"/>
    </source>
</evidence>
<organism evidence="17 18">
    <name type="scientific">Enterococcus phoeniculicola ATCC BAA-412</name>
    <dbReference type="NCBI Taxonomy" id="1158610"/>
    <lineage>
        <taxon>Bacteria</taxon>
        <taxon>Bacillati</taxon>
        <taxon>Bacillota</taxon>
        <taxon>Bacilli</taxon>
        <taxon>Lactobacillales</taxon>
        <taxon>Enterococcaceae</taxon>
        <taxon>Enterococcus</taxon>
    </lineage>
</organism>
<dbReference type="FunFam" id="3.40.50.620:FF:000021">
    <property type="entry name" value="Riboflavin biosynthesis protein"/>
    <property type="match status" value="1"/>
</dbReference>
<dbReference type="PANTHER" id="PTHR22749">
    <property type="entry name" value="RIBOFLAVIN KINASE/FMN ADENYLYLTRANSFERASE"/>
    <property type="match status" value="1"/>
</dbReference>
<dbReference type="GO" id="GO:0006747">
    <property type="term" value="P:FAD biosynthetic process"/>
    <property type="evidence" value="ECO:0007669"/>
    <property type="project" value="UniProtKB-UniRule"/>
</dbReference>
<dbReference type="Proteomes" id="UP000013785">
    <property type="component" value="Unassembled WGS sequence"/>
</dbReference>
<evidence type="ECO:0000313" key="17">
    <source>
        <dbReference type="EMBL" id="EOL47141.1"/>
    </source>
</evidence>
<keyword evidence="12" id="KW-0511">Multifunctional enzyme</keyword>
<dbReference type="eggNOG" id="COG0196">
    <property type="taxonomic scope" value="Bacteria"/>
</dbReference>
<evidence type="ECO:0000256" key="11">
    <source>
        <dbReference type="ARBA" id="ARBA00022840"/>
    </source>
</evidence>
<keyword evidence="4 15" id="KW-0285">Flavoprotein</keyword>
<evidence type="ECO:0000256" key="6">
    <source>
        <dbReference type="ARBA" id="ARBA00022679"/>
    </source>
</evidence>
<dbReference type="UniPathway" id="UPA00276">
    <property type="reaction ID" value="UER00406"/>
</dbReference>
<dbReference type="EC" id="2.7.7.2" evidence="15"/>
<evidence type="ECO:0000256" key="4">
    <source>
        <dbReference type="ARBA" id="ARBA00022630"/>
    </source>
</evidence>
<evidence type="ECO:0000256" key="13">
    <source>
        <dbReference type="ARBA" id="ARBA00047880"/>
    </source>
</evidence>
<evidence type="ECO:0000256" key="10">
    <source>
        <dbReference type="ARBA" id="ARBA00022827"/>
    </source>
</evidence>
<dbReference type="AlphaFoldDB" id="R3WH19"/>
<dbReference type="FunFam" id="2.40.30.30:FF:000003">
    <property type="entry name" value="Riboflavin biosynthesis protein"/>
    <property type="match status" value="1"/>
</dbReference>
<evidence type="ECO:0000256" key="15">
    <source>
        <dbReference type="PIRNR" id="PIRNR004491"/>
    </source>
</evidence>
<evidence type="ECO:0000256" key="5">
    <source>
        <dbReference type="ARBA" id="ARBA00022643"/>
    </source>
</evidence>
<dbReference type="OrthoDB" id="9803667at2"/>
<dbReference type="GO" id="GO:0005524">
    <property type="term" value="F:ATP binding"/>
    <property type="evidence" value="ECO:0007669"/>
    <property type="project" value="UniProtKB-UniRule"/>
</dbReference>
<dbReference type="PIRSF" id="PIRSF004491">
    <property type="entry name" value="FAD_Synth"/>
    <property type="match status" value="1"/>
</dbReference>
<dbReference type="Pfam" id="PF06574">
    <property type="entry name" value="FAD_syn"/>
    <property type="match status" value="1"/>
</dbReference>
<dbReference type="InterPro" id="IPR023468">
    <property type="entry name" value="Riboflavin_kinase"/>
</dbReference>
<evidence type="ECO:0000256" key="14">
    <source>
        <dbReference type="ARBA" id="ARBA00049494"/>
    </source>
</evidence>
<comment type="catalytic activity">
    <reaction evidence="14 15">
        <text>FMN + ATP + H(+) = FAD + diphosphate</text>
        <dbReference type="Rhea" id="RHEA:17237"/>
        <dbReference type="ChEBI" id="CHEBI:15378"/>
        <dbReference type="ChEBI" id="CHEBI:30616"/>
        <dbReference type="ChEBI" id="CHEBI:33019"/>
        <dbReference type="ChEBI" id="CHEBI:57692"/>
        <dbReference type="ChEBI" id="CHEBI:58210"/>
        <dbReference type="EC" id="2.7.7.2"/>
    </reaction>
</comment>
<accession>R3WH19</accession>
<dbReference type="HOGENOM" id="CLU_048437_0_2_9"/>
<dbReference type="CDD" id="cd02064">
    <property type="entry name" value="FAD_synthetase_N"/>
    <property type="match status" value="1"/>
</dbReference>
<dbReference type="InterPro" id="IPR002606">
    <property type="entry name" value="Riboflavin_kinase_bac"/>
</dbReference>
<dbReference type="EMBL" id="AJAT01000009">
    <property type="protein sequence ID" value="EOL47141.1"/>
    <property type="molecule type" value="Genomic_DNA"/>
</dbReference>
<evidence type="ECO:0000313" key="18">
    <source>
        <dbReference type="Proteomes" id="UP000013785"/>
    </source>
</evidence>
<protein>
    <recommendedName>
        <fullName evidence="15">Riboflavin biosynthesis protein</fullName>
    </recommendedName>
    <domain>
        <recommendedName>
            <fullName evidence="15">Riboflavin kinase</fullName>
            <ecNumber evidence="15">2.7.1.26</ecNumber>
        </recommendedName>
        <alternativeName>
            <fullName evidence="15">Flavokinase</fullName>
        </alternativeName>
    </domain>
    <domain>
        <recommendedName>
            <fullName evidence="15">FMN adenylyltransferase</fullName>
            <ecNumber evidence="15">2.7.7.2</ecNumber>
        </recommendedName>
        <alternativeName>
            <fullName evidence="15">FAD pyrophosphorylase</fullName>
        </alternativeName>
        <alternativeName>
            <fullName evidence="15">FAD synthase</fullName>
        </alternativeName>
    </domain>
</protein>
<evidence type="ECO:0000256" key="7">
    <source>
        <dbReference type="ARBA" id="ARBA00022695"/>
    </source>
</evidence>
<dbReference type="SUPFAM" id="SSF52374">
    <property type="entry name" value="Nucleotidylyl transferase"/>
    <property type="match status" value="1"/>
</dbReference>
<keyword evidence="18" id="KW-1185">Reference proteome</keyword>
<gene>
    <name evidence="17" type="ORF">UC3_00672</name>
</gene>
<dbReference type="NCBIfam" id="TIGR00125">
    <property type="entry name" value="cyt_tran_rel"/>
    <property type="match status" value="1"/>
</dbReference>
<dbReference type="Gene3D" id="3.40.50.620">
    <property type="entry name" value="HUPs"/>
    <property type="match status" value="1"/>
</dbReference>
<evidence type="ECO:0000256" key="9">
    <source>
        <dbReference type="ARBA" id="ARBA00022777"/>
    </source>
</evidence>
<keyword evidence="11 15" id="KW-0067">ATP-binding</keyword>